<evidence type="ECO:0000313" key="2">
    <source>
        <dbReference type="Proteomes" id="UP001460679"/>
    </source>
</evidence>
<accession>A0ABZ2RN66</accession>
<keyword evidence="2" id="KW-1185">Reference proteome</keyword>
<dbReference type="RefSeq" id="WP_205499545.1">
    <property type="nucleotide sequence ID" value="NZ_CP148066.1"/>
</dbReference>
<organism evidence="1 2">
    <name type="scientific">[Mycoplasma] gypis</name>
    <dbReference type="NCBI Taxonomy" id="92404"/>
    <lineage>
        <taxon>Bacteria</taxon>
        <taxon>Bacillati</taxon>
        <taxon>Mycoplasmatota</taxon>
        <taxon>Mycoplasmoidales</taxon>
        <taxon>Metamycoplasmataceae</taxon>
        <taxon>Metamycoplasma</taxon>
    </lineage>
</organism>
<evidence type="ECO:0000313" key="1">
    <source>
        <dbReference type="EMBL" id="WXL28454.1"/>
    </source>
</evidence>
<dbReference type="EMBL" id="CP148066">
    <property type="protein sequence ID" value="WXL28454.1"/>
    <property type="molecule type" value="Genomic_DNA"/>
</dbReference>
<name>A0ABZ2RN66_9BACT</name>
<protein>
    <submittedName>
        <fullName evidence="1">Uncharacterized protein</fullName>
    </submittedName>
</protein>
<proteinExistence type="predicted"/>
<sequence>MNQLEVFVIYTDLDISNKYAFNVLKIINKSHSINKLLFEKLAKRKASLSEAKYNDLFIFISELK</sequence>
<gene>
    <name evidence="1" type="ORF">WG616_00250</name>
</gene>
<dbReference type="Proteomes" id="UP001460679">
    <property type="component" value="Chromosome"/>
</dbReference>
<reference evidence="1" key="1">
    <citation type="submission" date="2024-03" db="EMBL/GenBank/DDBJ databases">
        <title>Complete genome sequence of Mycoplasma gypis type strain B1/T1.</title>
        <authorList>
            <person name="Spergser J."/>
        </authorList>
    </citation>
    <scope>NUCLEOTIDE SEQUENCE [LARGE SCALE GENOMIC DNA]</scope>
    <source>
        <strain evidence="1">B1/T1</strain>
    </source>
</reference>